<keyword evidence="1" id="KW-1185">Reference proteome</keyword>
<dbReference type="GeneID" id="109482410"/>
<accession>A0A6P4ZUV3</accession>
<gene>
    <name evidence="2 3 4" type="primary">LOC109482410</name>
</gene>
<name>A0A6P4ZUV3_BRABE</name>
<evidence type="ECO:0000313" key="2">
    <source>
        <dbReference type="RefSeq" id="XP_019640678.1"/>
    </source>
</evidence>
<dbReference type="RefSeq" id="XP_019640681.1">
    <property type="nucleotide sequence ID" value="XM_019785122.1"/>
</dbReference>
<dbReference type="AlphaFoldDB" id="A0A6P4ZUV3"/>
<dbReference type="RefSeq" id="XP_019640680.1">
    <property type="nucleotide sequence ID" value="XM_019785121.1"/>
</dbReference>
<evidence type="ECO:0000313" key="3">
    <source>
        <dbReference type="RefSeq" id="XP_019640680.1"/>
    </source>
</evidence>
<organism evidence="1 2">
    <name type="scientific">Branchiostoma belcheri</name>
    <name type="common">Amphioxus</name>
    <dbReference type="NCBI Taxonomy" id="7741"/>
    <lineage>
        <taxon>Eukaryota</taxon>
        <taxon>Metazoa</taxon>
        <taxon>Chordata</taxon>
        <taxon>Cephalochordata</taxon>
        <taxon>Leptocardii</taxon>
        <taxon>Amphioxiformes</taxon>
        <taxon>Branchiostomatidae</taxon>
        <taxon>Branchiostoma</taxon>
    </lineage>
</organism>
<proteinExistence type="predicted"/>
<dbReference type="OrthoDB" id="5952014at2759"/>
<dbReference type="KEGG" id="bbel:109482410"/>
<protein>
    <submittedName>
        <fullName evidence="2 3">Uncharacterized protein LOC109482410</fullName>
    </submittedName>
</protein>
<evidence type="ECO:0000313" key="1">
    <source>
        <dbReference type="Proteomes" id="UP000515135"/>
    </source>
</evidence>
<reference evidence="2 3" key="1">
    <citation type="submission" date="2025-04" db="UniProtKB">
        <authorList>
            <consortium name="RefSeq"/>
        </authorList>
    </citation>
    <scope>IDENTIFICATION</scope>
    <source>
        <tissue evidence="2 3">Gonad</tissue>
    </source>
</reference>
<dbReference type="Proteomes" id="UP000515135">
    <property type="component" value="Unplaced"/>
</dbReference>
<dbReference type="RefSeq" id="XP_019640678.1">
    <property type="nucleotide sequence ID" value="XM_019785119.1"/>
</dbReference>
<sequence>MRPELTFDSGSWQGFFTDDRDYPGRPAGMQWKLDVHLAFMNHSSDDKNFFGFGTDDIGVFEFTDGRVRAGAVSFLKQYSTHTVTYYGEQRGHMMSGRWFLTDFPEVQGGWSLWPYIQK</sequence>
<evidence type="ECO:0000313" key="4">
    <source>
        <dbReference type="RefSeq" id="XP_019640681.1"/>
    </source>
</evidence>